<reference evidence="1" key="1">
    <citation type="submission" date="2021-01" db="EMBL/GenBank/DDBJ databases">
        <title>Phytophthora aleatoria, a newly-described species from Pinus radiata is distinct from Phytophthora cactorum isolates based on comparative genomics.</title>
        <authorList>
            <person name="Mcdougal R."/>
            <person name="Panda P."/>
            <person name="Williams N."/>
            <person name="Studholme D.J."/>
        </authorList>
    </citation>
    <scope>NUCLEOTIDE SEQUENCE</scope>
    <source>
        <strain evidence="1">NZFS 3830</strain>
    </source>
</reference>
<evidence type="ECO:0000313" key="2">
    <source>
        <dbReference type="Proteomes" id="UP000688947"/>
    </source>
</evidence>
<accession>A0A8T1V010</accession>
<name>A0A8T1V010_9STRA</name>
<evidence type="ECO:0000313" key="1">
    <source>
        <dbReference type="EMBL" id="KAG6971788.1"/>
    </source>
</evidence>
<sequence>MQFHYRGPSLAGTDLAAGANTQCVSRTRAQLMGCKKVDGTTFTTASCLDPARALVDRFLASAVRRGELRATTAAALGRPECHRSAAACVHRADDNNAHTSIKWF</sequence>
<protein>
    <submittedName>
        <fullName evidence="1">Uncharacterized protein</fullName>
    </submittedName>
</protein>
<dbReference type="AlphaFoldDB" id="A0A8T1V010"/>
<organism evidence="1 2">
    <name type="scientific">Phytophthora cactorum</name>
    <dbReference type="NCBI Taxonomy" id="29920"/>
    <lineage>
        <taxon>Eukaryota</taxon>
        <taxon>Sar</taxon>
        <taxon>Stramenopiles</taxon>
        <taxon>Oomycota</taxon>
        <taxon>Peronosporomycetes</taxon>
        <taxon>Peronosporales</taxon>
        <taxon>Peronosporaceae</taxon>
        <taxon>Phytophthora</taxon>
    </lineage>
</organism>
<dbReference type="Proteomes" id="UP000688947">
    <property type="component" value="Unassembled WGS sequence"/>
</dbReference>
<comment type="caution">
    <text evidence="1">The sequence shown here is derived from an EMBL/GenBank/DDBJ whole genome shotgun (WGS) entry which is preliminary data.</text>
</comment>
<proteinExistence type="predicted"/>
<gene>
    <name evidence="1" type="ORF">JG687_00001835</name>
</gene>
<dbReference type="EMBL" id="JAENGZ010000046">
    <property type="protein sequence ID" value="KAG6971788.1"/>
    <property type="molecule type" value="Genomic_DNA"/>
</dbReference>